<dbReference type="InterPro" id="IPR036533">
    <property type="entry name" value="BAG_dom_sf"/>
</dbReference>
<dbReference type="GO" id="GO:0061749">
    <property type="term" value="F:forked DNA-dependent helicase activity"/>
    <property type="evidence" value="ECO:0007669"/>
    <property type="project" value="TreeGrafter"/>
</dbReference>
<evidence type="ECO:0000256" key="2">
    <source>
        <dbReference type="SAM" id="Coils"/>
    </source>
</evidence>
<evidence type="ECO:0000313" key="7">
    <source>
        <dbReference type="EMBL" id="KAG2204730.1"/>
    </source>
</evidence>
<dbReference type="InterPro" id="IPR006935">
    <property type="entry name" value="Helicase/UvrB_N"/>
</dbReference>
<dbReference type="GO" id="GO:0005759">
    <property type="term" value="C:mitochondrial matrix"/>
    <property type="evidence" value="ECO:0007669"/>
    <property type="project" value="TreeGrafter"/>
</dbReference>
<dbReference type="InterPro" id="IPR014001">
    <property type="entry name" value="Helicase_ATP-bd"/>
</dbReference>
<dbReference type="InterPro" id="IPR027417">
    <property type="entry name" value="P-loop_NTPase"/>
</dbReference>
<feature type="domain" description="BAG" evidence="4">
    <location>
        <begin position="172"/>
        <end position="228"/>
    </location>
</feature>
<evidence type="ECO:0000259" key="4">
    <source>
        <dbReference type="PROSITE" id="PS51035"/>
    </source>
</evidence>
<evidence type="ECO:0000313" key="8">
    <source>
        <dbReference type="Proteomes" id="UP000650833"/>
    </source>
</evidence>
<dbReference type="GO" id="GO:0016787">
    <property type="term" value="F:hydrolase activity"/>
    <property type="evidence" value="ECO:0007669"/>
    <property type="project" value="InterPro"/>
</dbReference>
<dbReference type="Gene3D" id="1.20.58.120">
    <property type="entry name" value="BAG domain"/>
    <property type="match status" value="1"/>
</dbReference>
<feature type="domain" description="Helicase C-terminal" evidence="6">
    <location>
        <begin position="443"/>
        <end position="592"/>
    </location>
</feature>
<dbReference type="OrthoDB" id="16911at2759"/>
<dbReference type="InterPro" id="IPR029071">
    <property type="entry name" value="Ubiquitin-like_domsf"/>
</dbReference>
<dbReference type="Pfam" id="PF02179">
    <property type="entry name" value="BAG"/>
    <property type="match status" value="1"/>
</dbReference>
<dbReference type="PROSITE" id="PS51035">
    <property type="entry name" value="BAG"/>
    <property type="match status" value="1"/>
</dbReference>
<keyword evidence="8" id="KW-1185">Reference proteome</keyword>
<dbReference type="InterPro" id="IPR003103">
    <property type="entry name" value="BAG_domain"/>
</dbReference>
<keyword evidence="1" id="KW-0378">Hydrolase</keyword>
<dbReference type="Gene3D" id="3.10.20.90">
    <property type="entry name" value="Phosphatidylinositol 3-kinase Catalytic Subunit, Chain A, domain 1"/>
    <property type="match status" value="1"/>
</dbReference>
<feature type="domain" description="Helicase ATP-binding" evidence="5">
    <location>
        <begin position="219"/>
        <end position="385"/>
    </location>
</feature>
<keyword evidence="1" id="KW-0067">ATP-binding</keyword>
<keyword evidence="1" id="KW-0347">Helicase</keyword>
<keyword evidence="1" id="KW-0547">Nucleotide-binding</keyword>
<evidence type="ECO:0000259" key="5">
    <source>
        <dbReference type="PROSITE" id="PS51192"/>
    </source>
</evidence>
<comment type="caution">
    <text evidence="7">The sequence shown here is derived from an EMBL/GenBank/DDBJ whole genome shotgun (WGS) entry which is preliminary data.</text>
</comment>
<dbReference type="PROSITE" id="PS51194">
    <property type="entry name" value="HELICASE_CTER"/>
    <property type="match status" value="1"/>
</dbReference>
<dbReference type="SUPFAM" id="SSF63491">
    <property type="entry name" value="BAG domain"/>
    <property type="match status" value="1"/>
</dbReference>
<dbReference type="CDD" id="cd18799">
    <property type="entry name" value="SF2_C_EcoAI-like"/>
    <property type="match status" value="1"/>
</dbReference>
<protein>
    <submittedName>
        <fullName evidence="7">Uncharacterized protein</fullName>
    </submittedName>
</protein>
<evidence type="ECO:0000259" key="3">
    <source>
        <dbReference type="PROSITE" id="PS50053"/>
    </source>
</evidence>
<dbReference type="GO" id="GO:0051087">
    <property type="term" value="F:protein-folding chaperone binding"/>
    <property type="evidence" value="ECO:0007669"/>
    <property type="project" value="InterPro"/>
</dbReference>
<dbReference type="GO" id="GO:0000403">
    <property type="term" value="F:Y-form DNA binding"/>
    <property type="evidence" value="ECO:0007669"/>
    <property type="project" value="TreeGrafter"/>
</dbReference>
<dbReference type="SUPFAM" id="SSF52540">
    <property type="entry name" value="P-loop containing nucleoside triphosphate hydrolases"/>
    <property type="match status" value="1"/>
</dbReference>
<gene>
    <name evidence="7" type="ORF">INT46_005875</name>
</gene>
<reference evidence="7" key="1">
    <citation type="submission" date="2020-12" db="EMBL/GenBank/DDBJ databases">
        <title>Metabolic potential, ecology and presence of endohyphal bacteria is reflected in genomic diversity of Mucoromycotina.</title>
        <authorList>
            <person name="Muszewska A."/>
            <person name="Okrasinska A."/>
            <person name="Steczkiewicz K."/>
            <person name="Drgas O."/>
            <person name="Orlowska M."/>
            <person name="Perlinska-Lenart U."/>
            <person name="Aleksandrzak-Piekarczyk T."/>
            <person name="Szatraj K."/>
            <person name="Zielenkiewicz U."/>
            <person name="Pilsyk S."/>
            <person name="Malc E."/>
            <person name="Mieczkowski P."/>
            <person name="Kruszewska J.S."/>
            <person name="Biernat P."/>
            <person name="Pawlowska J."/>
        </authorList>
    </citation>
    <scope>NUCLEOTIDE SEQUENCE</scope>
    <source>
        <strain evidence="7">CBS 226.32</strain>
    </source>
</reference>
<dbReference type="SMART" id="SM00213">
    <property type="entry name" value="UBQ"/>
    <property type="match status" value="1"/>
</dbReference>
<dbReference type="InterPro" id="IPR000626">
    <property type="entry name" value="Ubiquitin-like_dom"/>
</dbReference>
<dbReference type="Pfam" id="PF00240">
    <property type="entry name" value="ubiquitin"/>
    <property type="match status" value="1"/>
</dbReference>
<dbReference type="GO" id="GO:0032042">
    <property type="term" value="P:mitochondrial DNA metabolic process"/>
    <property type="evidence" value="ECO:0007669"/>
    <property type="project" value="TreeGrafter"/>
</dbReference>
<dbReference type="PROSITE" id="PS50053">
    <property type="entry name" value="UBIQUITIN_2"/>
    <property type="match status" value="1"/>
</dbReference>
<dbReference type="PROSITE" id="PS51192">
    <property type="entry name" value="HELICASE_ATP_BIND_1"/>
    <property type="match status" value="1"/>
</dbReference>
<name>A0A8H7R6D4_9FUNG</name>
<dbReference type="InterPro" id="IPR001650">
    <property type="entry name" value="Helicase_C-like"/>
</dbReference>
<dbReference type="AlphaFoldDB" id="A0A8H7R6D4"/>
<dbReference type="SMART" id="SM00487">
    <property type="entry name" value="DEXDc"/>
    <property type="match status" value="1"/>
</dbReference>
<dbReference type="PANTHER" id="PTHR47396">
    <property type="entry name" value="TYPE I RESTRICTION ENZYME ECOKI R PROTEIN"/>
    <property type="match status" value="1"/>
</dbReference>
<dbReference type="PANTHER" id="PTHR47396:SF1">
    <property type="entry name" value="ATP-DEPENDENT HELICASE IRC3-RELATED"/>
    <property type="match status" value="1"/>
</dbReference>
<dbReference type="SUPFAM" id="SSF54236">
    <property type="entry name" value="Ubiquitin-like"/>
    <property type="match status" value="1"/>
</dbReference>
<dbReference type="GO" id="GO:0036121">
    <property type="term" value="F:double-stranded DNA helicase activity"/>
    <property type="evidence" value="ECO:0007669"/>
    <property type="project" value="TreeGrafter"/>
</dbReference>
<dbReference type="SMART" id="SM00490">
    <property type="entry name" value="HELICc"/>
    <property type="match status" value="1"/>
</dbReference>
<sequence length="830" mass="94170">MFAVPHSEKGNRFYPVFIASLKSAFGYHKTSKREIKTTVQLEWENKKLQLNFKEFSKGFDQATVKDLKEKCKLLTNVPIATMKLQVSGANLKDDNATLSSVGVHTNSIISLNGEIVDESVVKQTASGNPEEYGLMVRIAKIVDTLSDGTVDQIQEFEDMILKFNGKSLKESDKKKLQDTGIYLSEKIMQGLISLDGVECPSSFETARQRRRDGVRLSQQLLERVDKSRAVVRDLCSGKTVIMSNLIPLIPSPTPKATKVLLLAHRTELLDQAHNQIKRYNPDLIVQVEQGKRKVDIDKADVIIASVPTLGRLDSARISQYDPDLFKAVLIDEAHHATAETYKRILEYFHFNNEERRNKLLWGCTATVKRHDGEALQQIFDKITYHKGFMEMIENKYLCPMKVTIINTEIDLSAVRSTSEDFVQKDLAVAVNTNPRNQVIVSSWLKYAHEKGRKSTLVFAVDISHTLELCNAFIDAGINAKCITSKSNAIERLQILDEFRNGKISVLVNCAILTEGTDIPIVDCILLTRPTKSTTLFQQMFGRGLRLFPGKKDCLVIDFEDNFTDKGKHSLITIPTLLGLNASEIVENQDILALEEKALQYQNTIALQEELELKEQERQEVNALALDTDRVKIKITEYDDLNELIADLSNSNTTRNASPFGWVDVGTDKSVLHVPTKGHLILEKSKDTQMWTGAFRYQNTGKSFFAKPFSIHLETDGQTEAIRGADTWIKKQFPTLPRFIFQQMWKSAPYRYDNATDAQLNALKNYKIDIPSKITKGQAMVLLTKLKFGQLSIWKDQIDQNIKQRKAEKKRLKVAVLSRKYNHIQDFHHEE</sequence>
<dbReference type="Pfam" id="PF04851">
    <property type="entry name" value="ResIII"/>
    <property type="match status" value="1"/>
</dbReference>
<dbReference type="Gene3D" id="3.40.50.300">
    <property type="entry name" value="P-loop containing nucleotide triphosphate hydrolases"/>
    <property type="match status" value="2"/>
</dbReference>
<evidence type="ECO:0000259" key="6">
    <source>
        <dbReference type="PROSITE" id="PS51194"/>
    </source>
</evidence>
<dbReference type="InterPro" id="IPR050742">
    <property type="entry name" value="Helicase_Restrict-Modif_Enz"/>
</dbReference>
<dbReference type="GO" id="GO:0070125">
    <property type="term" value="P:mitochondrial translational elongation"/>
    <property type="evidence" value="ECO:0007669"/>
    <property type="project" value="TreeGrafter"/>
</dbReference>
<proteinExistence type="predicted"/>
<evidence type="ECO:0000256" key="1">
    <source>
        <dbReference type="ARBA" id="ARBA00022806"/>
    </source>
</evidence>
<feature type="domain" description="Ubiquitin-like" evidence="3">
    <location>
        <begin position="61"/>
        <end position="111"/>
    </location>
</feature>
<dbReference type="CDD" id="cd17039">
    <property type="entry name" value="Ubl_ubiquitin_like"/>
    <property type="match status" value="1"/>
</dbReference>
<dbReference type="EMBL" id="JAEPRC010000191">
    <property type="protein sequence ID" value="KAG2204730.1"/>
    <property type="molecule type" value="Genomic_DNA"/>
</dbReference>
<dbReference type="Pfam" id="PF00271">
    <property type="entry name" value="Helicase_C"/>
    <property type="match status" value="1"/>
</dbReference>
<feature type="coiled-coil region" evidence="2">
    <location>
        <begin position="590"/>
        <end position="626"/>
    </location>
</feature>
<keyword evidence="2" id="KW-0175">Coiled coil</keyword>
<organism evidence="7 8">
    <name type="scientific">Mucor plumbeus</name>
    <dbReference type="NCBI Taxonomy" id="97098"/>
    <lineage>
        <taxon>Eukaryota</taxon>
        <taxon>Fungi</taxon>
        <taxon>Fungi incertae sedis</taxon>
        <taxon>Mucoromycota</taxon>
        <taxon>Mucoromycotina</taxon>
        <taxon>Mucoromycetes</taxon>
        <taxon>Mucorales</taxon>
        <taxon>Mucorineae</taxon>
        <taxon>Mucoraceae</taxon>
        <taxon>Mucor</taxon>
    </lineage>
</organism>
<dbReference type="Proteomes" id="UP000650833">
    <property type="component" value="Unassembled WGS sequence"/>
</dbReference>
<accession>A0A8H7R6D4</accession>
<dbReference type="GO" id="GO:0005524">
    <property type="term" value="F:ATP binding"/>
    <property type="evidence" value="ECO:0007669"/>
    <property type="project" value="InterPro"/>
</dbReference>